<gene>
    <name evidence="2" type="ORF">CFK40_12660</name>
</gene>
<dbReference type="KEGG" id="vne:CFK40_12660"/>
<keyword evidence="3" id="KW-1185">Reference proteome</keyword>
<reference evidence="2 3" key="1">
    <citation type="journal article" date="2003" name="Int. J. Syst. Evol. Microbiol.">
        <title>Virgibacillus carmonensis sp. nov., Virgibacillus necropolis sp. nov. and Virgibacillus picturae sp. nov., three novel species isolated from deteriorated mural paintings, transfer of the species of the genus salibacillus to Virgibacillus, as Virgibacillus marismortui comb. nov. and Virgibacillus salexigens comb. nov., and emended description of the genus Virgibacillus.</title>
        <authorList>
            <person name="Heyrman J."/>
            <person name="Logan N.A."/>
            <person name="Busse H.J."/>
            <person name="Balcaen A."/>
            <person name="Lebbe L."/>
            <person name="Rodriguez-Diaz M."/>
            <person name="Swings J."/>
            <person name="De Vos P."/>
        </authorList>
    </citation>
    <scope>NUCLEOTIDE SEQUENCE [LARGE SCALE GENOMIC DNA]</scope>
    <source>
        <strain evidence="2 3">LMG 19488</strain>
    </source>
</reference>
<keyword evidence="1" id="KW-1133">Transmembrane helix</keyword>
<keyword evidence="1" id="KW-0472">Membrane</keyword>
<dbReference type="AlphaFoldDB" id="A0A221MDX0"/>
<keyword evidence="1" id="KW-0812">Transmembrane</keyword>
<protein>
    <submittedName>
        <fullName evidence="2">Uncharacterized protein</fullName>
    </submittedName>
</protein>
<sequence>MRPRSAVAILFCEEAHQPPAESDCPQRKSRGCYVAVYIENEVNFYLVFAVGVSMYKLSNKRKDKGN</sequence>
<dbReference type="Proteomes" id="UP000204391">
    <property type="component" value="Chromosome"/>
</dbReference>
<organism evidence="2 3">
    <name type="scientific">Virgibacillus necropolis</name>
    <dbReference type="NCBI Taxonomy" id="163877"/>
    <lineage>
        <taxon>Bacteria</taxon>
        <taxon>Bacillati</taxon>
        <taxon>Bacillota</taxon>
        <taxon>Bacilli</taxon>
        <taxon>Bacillales</taxon>
        <taxon>Bacillaceae</taxon>
        <taxon>Virgibacillus</taxon>
    </lineage>
</organism>
<evidence type="ECO:0000313" key="3">
    <source>
        <dbReference type="Proteomes" id="UP000204391"/>
    </source>
</evidence>
<evidence type="ECO:0000256" key="1">
    <source>
        <dbReference type="SAM" id="Phobius"/>
    </source>
</evidence>
<feature type="transmembrane region" description="Helical" evidence="1">
    <location>
        <begin position="42"/>
        <end position="58"/>
    </location>
</feature>
<proteinExistence type="predicted"/>
<accession>A0A221MDX0</accession>
<evidence type="ECO:0000313" key="2">
    <source>
        <dbReference type="EMBL" id="ASN05800.1"/>
    </source>
</evidence>
<dbReference type="EMBL" id="CP022437">
    <property type="protein sequence ID" value="ASN05800.1"/>
    <property type="molecule type" value="Genomic_DNA"/>
</dbReference>
<name>A0A221MDX0_9BACI</name>